<feature type="compositionally biased region" description="Polar residues" evidence="1">
    <location>
        <begin position="159"/>
        <end position="174"/>
    </location>
</feature>
<protein>
    <recommendedName>
        <fullName evidence="2">FMR1-interacting protein 1 conserved domain-containing protein</fullName>
    </recommendedName>
</protein>
<accession>A0AAU9MAU8</accession>
<dbReference type="GO" id="GO:0003723">
    <property type="term" value="F:RNA binding"/>
    <property type="evidence" value="ECO:0007669"/>
    <property type="project" value="InterPro"/>
</dbReference>
<dbReference type="InterPro" id="IPR019496">
    <property type="entry name" value="NUFIP1_cons_dom"/>
</dbReference>
<organism evidence="3 4">
    <name type="scientific">Lactuca virosa</name>
    <dbReference type="NCBI Taxonomy" id="75947"/>
    <lineage>
        <taxon>Eukaryota</taxon>
        <taxon>Viridiplantae</taxon>
        <taxon>Streptophyta</taxon>
        <taxon>Embryophyta</taxon>
        <taxon>Tracheophyta</taxon>
        <taxon>Spermatophyta</taxon>
        <taxon>Magnoliopsida</taxon>
        <taxon>eudicotyledons</taxon>
        <taxon>Gunneridae</taxon>
        <taxon>Pentapetalae</taxon>
        <taxon>asterids</taxon>
        <taxon>campanulids</taxon>
        <taxon>Asterales</taxon>
        <taxon>Asteraceae</taxon>
        <taxon>Cichorioideae</taxon>
        <taxon>Cichorieae</taxon>
        <taxon>Lactucinae</taxon>
        <taxon>Lactuca</taxon>
    </lineage>
</organism>
<dbReference type="Pfam" id="PF10453">
    <property type="entry name" value="NUFIP1"/>
    <property type="match status" value="1"/>
</dbReference>
<reference evidence="3 4" key="1">
    <citation type="submission" date="2022-01" db="EMBL/GenBank/DDBJ databases">
        <authorList>
            <person name="Xiong W."/>
            <person name="Schranz E."/>
        </authorList>
    </citation>
    <scope>NUCLEOTIDE SEQUENCE [LARGE SCALE GENOMIC DNA]</scope>
</reference>
<feature type="region of interest" description="Disordered" evidence="1">
    <location>
        <begin position="295"/>
        <end position="347"/>
    </location>
</feature>
<dbReference type="PANTHER" id="PTHR13309">
    <property type="entry name" value="NUCLEAR FRAGILE X MENTAL RETARDATION PROTEIN INTERACTING PROTEIN 1"/>
    <property type="match status" value="1"/>
</dbReference>
<dbReference type="EMBL" id="CAKMRJ010001112">
    <property type="protein sequence ID" value="CAH1421743.1"/>
    <property type="molecule type" value="Genomic_DNA"/>
</dbReference>
<sequence length="447" mass="50318">MNPHHNSNQDPTIASILQQVNSLIYQQTYNGSVVGLYPNNRPIDAPSSFMNFSNQPIPLQSPTDQFPNGIGRFNPQHNCNPFPPNQFNSSQQQGQFFANNSMNHPVYNQNVGRPLQLQNPNYAQYPPGNFPMFQIHNKNTTSHQNPGFPASQQFGMSNFSRSSFEHGNQGQQRFHSPMMDGNLPNMGQQLQGNQFQPNASVSVLTQKSHNFHATPNNLQNHISQGVGPQSHNFPMNGTIHHGNQGQQRFVSQQGSLYSPHASTLVQAHNPSPTITNFKSNIFALNSECYEQDKKGTLSQPKNFTGNKKNHTSRKGYKSPFQHAKHVKNGNMNKEGKSNASVNSHPQNSTNFKIKKNYLIQLVFLIRVNLSFIGKVRSFNYTDEEIKQWHEDRKKNYPTSVKKSKEEKISMLRCKELKKILVKQAELGCGVADIPSCYLSGLSTPSKK</sequence>
<evidence type="ECO:0000256" key="1">
    <source>
        <dbReference type="SAM" id="MobiDB-lite"/>
    </source>
</evidence>
<keyword evidence="4" id="KW-1185">Reference proteome</keyword>
<dbReference type="AlphaFoldDB" id="A0AAU9MAU8"/>
<dbReference type="PANTHER" id="PTHR13309:SF0">
    <property type="entry name" value="FMR1-INTERACTING PROTEIN NUFIP1"/>
    <property type="match status" value="1"/>
</dbReference>
<evidence type="ECO:0000259" key="2">
    <source>
        <dbReference type="Pfam" id="PF10453"/>
    </source>
</evidence>
<feature type="compositionally biased region" description="Polar residues" evidence="1">
    <location>
        <begin position="337"/>
        <end position="347"/>
    </location>
</feature>
<gene>
    <name evidence="3" type="ORF">LVIROSA_LOCUS9127</name>
</gene>
<feature type="domain" description="FMR1-interacting protein 1 conserved" evidence="2">
    <location>
        <begin position="377"/>
        <end position="404"/>
    </location>
</feature>
<comment type="caution">
    <text evidence="3">The sequence shown here is derived from an EMBL/GenBank/DDBJ whole genome shotgun (WGS) entry which is preliminary data.</text>
</comment>
<name>A0AAU9MAU8_9ASTR</name>
<feature type="region of interest" description="Disordered" evidence="1">
    <location>
        <begin position="159"/>
        <end position="193"/>
    </location>
</feature>
<proteinExistence type="predicted"/>
<evidence type="ECO:0000313" key="4">
    <source>
        <dbReference type="Proteomes" id="UP001157418"/>
    </source>
</evidence>
<feature type="compositionally biased region" description="Basic residues" evidence="1">
    <location>
        <begin position="307"/>
        <end position="327"/>
    </location>
</feature>
<feature type="compositionally biased region" description="Polar residues" evidence="1">
    <location>
        <begin position="296"/>
        <end position="306"/>
    </location>
</feature>
<dbReference type="InterPro" id="IPR039136">
    <property type="entry name" value="NUFIP1-like"/>
</dbReference>
<dbReference type="Proteomes" id="UP001157418">
    <property type="component" value="Unassembled WGS sequence"/>
</dbReference>
<evidence type="ECO:0000313" key="3">
    <source>
        <dbReference type="EMBL" id="CAH1421743.1"/>
    </source>
</evidence>
<dbReference type="GO" id="GO:0000492">
    <property type="term" value="P:box C/D snoRNP assembly"/>
    <property type="evidence" value="ECO:0007669"/>
    <property type="project" value="TreeGrafter"/>
</dbReference>
<dbReference type="GO" id="GO:0005634">
    <property type="term" value="C:nucleus"/>
    <property type="evidence" value="ECO:0007669"/>
    <property type="project" value="TreeGrafter"/>
</dbReference>